<evidence type="ECO:0000256" key="2">
    <source>
        <dbReference type="ARBA" id="ARBA00022679"/>
    </source>
</evidence>
<protein>
    <recommendedName>
        <fullName evidence="4">Aminotransferase class I/classII large domain-containing protein</fullName>
    </recommendedName>
</protein>
<dbReference type="InterPro" id="IPR015424">
    <property type="entry name" value="PyrdxlP-dep_Trfase"/>
</dbReference>
<feature type="domain" description="Aminotransferase class I/classII large" evidence="4">
    <location>
        <begin position="27"/>
        <end position="271"/>
    </location>
</feature>
<dbReference type="CDD" id="cd00609">
    <property type="entry name" value="AAT_like"/>
    <property type="match status" value="1"/>
</dbReference>
<proteinExistence type="predicted"/>
<dbReference type="AlphaFoldDB" id="A0A382VIT2"/>
<dbReference type="GO" id="GO:0008483">
    <property type="term" value="F:transaminase activity"/>
    <property type="evidence" value="ECO:0007669"/>
    <property type="project" value="UniProtKB-KW"/>
</dbReference>
<dbReference type="InterPro" id="IPR015422">
    <property type="entry name" value="PyrdxlP-dep_Trfase_small"/>
</dbReference>
<dbReference type="InterPro" id="IPR004839">
    <property type="entry name" value="Aminotransferase_I/II_large"/>
</dbReference>
<dbReference type="PANTHER" id="PTHR43643:SF3">
    <property type="entry name" value="HISTIDINOL-PHOSPHATE AMINOTRANSFERASE"/>
    <property type="match status" value="1"/>
</dbReference>
<keyword evidence="3" id="KW-0663">Pyridoxal phosphate</keyword>
<keyword evidence="1" id="KW-0032">Aminotransferase</keyword>
<dbReference type="Gene3D" id="3.40.640.10">
    <property type="entry name" value="Type I PLP-dependent aspartate aminotransferase-like (Major domain)"/>
    <property type="match status" value="1"/>
</dbReference>
<sequence>MAVPTFKKINIDTYKPGKSNLKKKRLVIKLSANESALGLSLRVKKILKQKNLTIPKYPDSKCRELRKKISKKFNCEYNKIICGSGSDEIIQMLCQLFLKPGDAVIVPQYSFLMYRVYSKIVGARVIFSREKSFKVSVDEIINKVNKKTKIVFLANPNNPTGTYLDKKELINLRRKLNKKVLLVIDDAYQEYMIAKEYSSGLDLFKKTENVFILRTFSKIYGLAGLRIGWGYGHKKIVDALYNIKPPFNVNKLAQLCAIESLKDKKFIKKSIKHNLIW</sequence>
<keyword evidence="2" id="KW-0808">Transferase</keyword>
<evidence type="ECO:0000256" key="1">
    <source>
        <dbReference type="ARBA" id="ARBA00022576"/>
    </source>
</evidence>
<dbReference type="SUPFAM" id="SSF53383">
    <property type="entry name" value="PLP-dependent transferases"/>
    <property type="match status" value="1"/>
</dbReference>
<name>A0A382VIT2_9ZZZZ</name>
<dbReference type="Pfam" id="PF00155">
    <property type="entry name" value="Aminotran_1_2"/>
    <property type="match status" value="1"/>
</dbReference>
<gene>
    <name evidence="5" type="ORF">METZ01_LOCUS399276</name>
</gene>
<reference evidence="5" key="1">
    <citation type="submission" date="2018-05" db="EMBL/GenBank/DDBJ databases">
        <authorList>
            <person name="Lanie J.A."/>
            <person name="Ng W.-L."/>
            <person name="Kazmierczak K.M."/>
            <person name="Andrzejewski T.M."/>
            <person name="Davidsen T.M."/>
            <person name="Wayne K.J."/>
            <person name="Tettelin H."/>
            <person name="Glass J.I."/>
            <person name="Rusch D."/>
            <person name="Podicherti R."/>
            <person name="Tsui H.-C.T."/>
            <person name="Winkler M.E."/>
        </authorList>
    </citation>
    <scope>NUCLEOTIDE SEQUENCE</scope>
</reference>
<accession>A0A382VIT2</accession>
<evidence type="ECO:0000313" key="5">
    <source>
        <dbReference type="EMBL" id="SVD46422.1"/>
    </source>
</evidence>
<evidence type="ECO:0000256" key="3">
    <source>
        <dbReference type="ARBA" id="ARBA00022898"/>
    </source>
</evidence>
<dbReference type="InterPro" id="IPR015421">
    <property type="entry name" value="PyrdxlP-dep_Trfase_major"/>
</dbReference>
<dbReference type="GO" id="GO:0030170">
    <property type="term" value="F:pyridoxal phosphate binding"/>
    <property type="evidence" value="ECO:0007669"/>
    <property type="project" value="InterPro"/>
</dbReference>
<dbReference type="EMBL" id="UINC01152305">
    <property type="protein sequence ID" value="SVD46422.1"/>
    <property type="molecule type" value="Genomic_DNA"/>
</dbReference>
<dbReference type="InterPro" id="IPR050106">
    <property type="entry name" value="HistidinolP_aminotransfase"/>
</dbReference>
<dbReference type="PANTHER" id="PTHR43643">
    <property type="entry name" value="HISTIDINOL-PHOSPHATE AMINOTRANSFERASE 2"/>
    <property type="match status" value="1"/>
</dbReference>
<evidence type="ECO:0000259" key="4">
    <source>
        <dbReference type="Pfam" id="PF00155"/>
    </source>
</evidence>
<feature type="non-terminal residue" evidence="5">
    <location>
        <position position="277"/>
    </location>
</feature>
<dbReference type="Gene3D" id="3.90.1150.10">
    <property type="entry name" value="Aspartate Aminotransferase, domain 1"/>
    <property type="match status" value="1"/>
</dbReference>
<organism evidence="5">
    <name type="scientific">marine metagenome</name>
    <dbReference type="NCBI Taxonomy" id="408172"/>
    <lineage>
        <taxon>unclassified sequences</taxon>
        <taxon>metagenomes</taxon>
        <taxon>ecological metagenomes</taxon>
    </lineage>
</organism>